<gene>
    <name evidence="4" type="ORF">U732_1139</name>
</gene>
<organism evidence="4 5">
    <name type="scientific">Clostridium argentinense CDC 2741</name>
    <dbReference type="NCBI Taxonomy" id="1418104"/>
    <lineage>
        <taxon>Bacteria</taxon>
        <taxon>Bacillati</taxon>
        <taxon>Bacillota</taxon>
        <taxon>Clostridia</taxon>
        <taxon>Eubacteriales</taxon>
        <taxon>Clostridiaceae</taxon>
        <taxon>Clostridium</taxon>
    </lineage>
</organism>
<evidence type="ECO:0000313" key="5">
    <source>
        <dbReference type="Proteomes" id="UP000031366"/>
    </source>
</evidence>
<keyword evidence="5" id="KW-1185">Reference proteome</keyword>
<name>A0A0C1R9W9_9CLOT</name>
<dbReference type="GO" id="GO:0071555">
    <property type="term" value="P:cell wall organization"/>
    <property type="evidence" value="ECO:0007669"/>
    <property type="project" value="UniProtKB-KW"/>
</dbReference>
<dbReference type="GO" id="GO:0008745">
    <property type="term" value="F:N-acetylmuramoyl-L-alanine amidase activity"/>
    <property type="evidence" value="ECO:0007669"/>
    <property type="project" value="InterPro"/>
</dbReference>
<sequence>MKIGIDYGHTLKGYDTGAIGNGFKEQDITREVGKIVTSKLRALGHTVIECAIDSANSVNESLSYRVNKANSSNIDLFISIHVNAGGGQGTEIYTHNNDTFTEAQEILKNITALGFNKRGVKDGSNLYVIRNTKAKAMLIELFFIDSADVEIYIKVGVERIASAIVEGIVDKSIPNNSNWYSLDGKYGIVTAKDGLNVRESKSTNSKILDTLSYGKKVKLYRKEDNWVHIYYGAHGGYMYADYIDIL</sequence>
<dbReference type="SMART" id="SM00287">
    <property type="entry name" value="SH3b"/>
    <property type="match status" value="1"/>
</dbReference>
<evidence type="ECO:0000256" key="1">
    <source>
        <dbReference type="ARBA" id="ARBA00022801"/>
    </source>
</evidence>
<evidence type="ECO:0000259" key="3">
    <source>
        <dbReference type="PROSITE" id="PS51781"/>
    </source>
</evidence>
<keyword evidence="1" id="KW-0378">Hydrolase</keyword>
<dbReference type="AlphaFoldDB" id="A0A0C1R9W9"/>
<dbReference type="InterPro" id="IPR050695">
    <property type="entry name" value="N-acetylmuramoyl_amidase_3"/>
</dbReference>
<evidence type="ECO:0000313" key="4">
    <source>
        <dbReference type="EMBL" id="KIE47241.1"/>
    </source>
</evidence>
<dbReference type="Pfam" id="PF01520">
    <property type="entry name" value="Amidase_3"/>
    <property type="match status" value="1"/>
</dbReference>
<dbReference type="InterPro" id="IPR003646">
    <property type="entry name" value="SH3-like_bac-type"/>
</dbReference>
<dbReference type="STRING" id="29341.RSJ17_14495"/>
<comment type="caution">
    <text evidence="4">The sequence shown here is derived from an EMBL/GenBank/DDBJ whole genome shotgun (WGS) entry which is preliminary data.</text>
</comment>
<dbReference type="PANTHER" id="PTHR30404">
    <property type="entry name" value="N-ACETYLMURAMOYL-L-ALANINE AMIDASE"/>
    <property type="match status" value="1"/>
</dbReference>
<dbReference type="Gene3D" id="2.30.30.40">
    <property type="entry name" value="SH3 Domains"/>
    <property type="match status" value="1"/>
</dbReference>
<reference evidence="4 5" key="1">
    <citation type="journal article" date="2015" name="Infect. Genet. Evol.">
        <title>Genomic sequences of six botulinum neurotoxin-producing strains representing three clostridial species illustrate the mobility and diversity of botulinum neurotoxin genes.</title>
        <authorList>
            <person name="Smith T.J."/>
            <person name="Hill K.K."/>
            <person name="Xie G."/>
            <person name="Foley B.T."/>
            <person name="Williamson C.H."/>
            <person name="Foster J.T."/>
            <person name="Johnson S.L."/>
            <person name="Chertkov O."/>
            <person name="Teshima H."/>
            <person name="Gibbons H.S."/>
            <person name="Johnsky L.A."/>
            <person name="Karavis M.A."/>
            <person name="Smith L.A."/>
        </authorList>
    </citation>
    <scope>NUCLEOTIDE SEQUENCE [LARGE SCALE GENOMIC DNA]</scope>
    <source>
        <strain evidence="4 5">CDC 2741</strain>
    </source>
</reference>
<keyword evidence="2" id="KW-0961">Cell wall biogenesis/degradation</keyword>
<accession>A0A0C1R9W9</accession>
<dbReference type="PANTHER" id="PTHR30404:SF8">
    <property type="entry name" value="AUTOLYSIN PH-RELATED"/>
    <property type="match status" value="1"/>
</dbReference>
<dbReference type="CDD" id="cd02696">
    <property type="entry name" value="MurNAc-LAA"/>
    <property type="match status" value="1"/>
</dbReference>
<dbReference type="PROSITE" id="PS51781">
    <property type="entry name" value="SH3B"/>
    <property type="match status" value="1"/>
</dbReference>
<dbReference type="InterPro" id="IPR002508">
    <property type="entry name" value="MurNAc-LAA_cat"/>
</dbReference>
<dbReference type="Pfam" id="PF08239">
    <property type="entry name" value="SH3_3"/>
    <property type="match status" value="1"/>
</dbReference>
<dbReference type="SUPFAM" id="SSF53187">
    <property type="entry name" value="Zn-dependent exopeptidases"/>
    <property type="match status" value="1"/>
</dbReference>
<dbReference type="OrthoDB" id="5344211at2"/>
<dbReference type="SMART" id="SM00646">
    <property type="entry name" value="Ami_3"/>
    <property type="match status" value="1"/>
</dbReference>
<dbReference type="Gene3D" id="3.40.630.40">
    <property type="entry name" value="Zn-dependent exopeptidases"/>
    <property type="match status" value="1"/>
</dbReference>
<feature type="domain" description="SH3b" evidence="3">
    <location>
        <begin position="184"/>
        <end position="246"/>
    </location>
</feature>
<dbReference type="EMBL" id="AYSO01000015">
    <property type="protein sequence ID" value="KIE47241.1"/>
    <property type="molecule type" value="Genomic_DNA"/>
</dbReference>
<proteinExistence type="predicted"/>
<dbReference type="RefSeq" id="WP_039631931.1">
    <property type="nucleotide sequence ID" value="NZ_AYSO01000015.1"/>
</dbReference>
<dbReference type="GO" id="GO:0030288">
    <property type="term" value="C:outer membrane-bounded periplasmic space"/>
    <property type="evidence" value="ECO:0007669"/>
    <property type="project" value="TreeGrafter"/>
</dbReference>
<evidence type="ECO:0000256" key="2">
    <source>
        <dbReference type="ARBA" id="ARBA00023316"/>
    </source>
</evidence>
<dbReference type="GO" id="GO:0009253">
    <property type="term" value="P:peptidoglycan catabolic process"/>
    <property type="evidence" value="ECO:0007669"/>
    <property type="project" value="InterPro"/>
</dbReference>
<protein>
    <submittedName>
        <fullName evidence="4">N-acetylmuramoyl-L-alanine amidase family protein</fullName>
    </submittedName>
</protein>
<dbReference type="Proteomes" id="UP000031366">
    <property type="component" value="Unassembled WGS sequence"/>
</dbReference>